<evidence type="ECO:0000256" key="1">
    <source>
        <dbReference type="ARBA" id="ARBA00023115"/>
    </source>
</evidence>
<dbReference type="EMBL" id="JAFIDA010000001">
    <property type="protein sequence ID" value="MBP1327225.1"/>
    <property type="molecule type" value="Genomic_DNA"/>
</dbReference>
<accession>A0A940T1V1</accession>
<dbReference type="GO" id="GO:0006596">
    <property type="term" value="P:polyamine biosynthetic process"/>
    <property type="evidence" value="ECO:0007669"/>
    <property type="project" value="UniProtKB-KW"/>
</dbReference>
<keyword evidence="3" id="KW-1185">Reference proteome</keyword>
<evidence type="ECO:0000313" key="3">
    <source>
        <dbReference type="Proteomes" id="UP000675163"/>
    </source>
</evidence>
<dbReference type="Gene3D" id="3.40.50.150">
    <property type="entry name" value="Vaccinia Virus protein VP39"/>
    <property type="match status" value="1"/>
</dbReference>
<dbReference type="AlphaFoldDB" id="A0A940T1V1"/>
<keyword evidence="1" id="KW-0620">Polyamine biosynthesis</keyword>
<dbReference type="Proteomes" id="UP000675163">
    <property type="component" value="Unassembled WGS sequence"/>
</dbReference>
<dbReference type="PANTHER" id="PTHR43317">
    <property type="entry name" value="THERMOSPERMINE SYNTHASE ACAULIS5"/>
    <property type="match status" value="1"/>
</dbReference>
<comment type="caution">
    <text evidence="2">The sequence shown here is derived from an EMBL/GenBank/DDBJ whole genome shotgun (WGS) entry which is preliminary data.</text>
</comment>
<protein>
    <submittedName>
        <fullName evidence="2">Spermidine synthase</fullName>
    </submittedName>
</protein>
<name>A0A940T1V1_9MICO</name>
<proteinExistence type="predicted"/>
<sequence>MAKSILPAPITLPSGLVAAIEHDEWVQDAIQLVIDGTPQSHVNLADPSELFFEYVRRIGHVIDLFRPEGDPISALHLGGGAFTLPRYIEATRPGSRQQIIELEGAIVDLVREAAPLPKRASMRVRRGDAREMLGKLPEGMQGAMDLVVVDIFAGARTPAHVSSVEFYELIRPLLAPGGVIAINTADGTGLPFARGQAATLSSLFPSVAAIAEPQVLKGRRFGNIVFVASTDSLDALDWLPRLLAGGPHPARMLHGSELSELVRGAKVVTDSTAIDSPKPARELFGRG</sequence>
<dbReference type="NCBIfam" id="NF037959">
    <property type="entry name" value="MFS_SpdSyn"/>
    <property type="match status" value="1"/>
</dbReference>
<gene>
    <name evidence="2" type="ORF">JOF28_002457</name>
</gene>
<dbReference type="PANTHER" id="PTHR43317:SF1">
    <property type="entry name" value="THERMOSPERMINE SYNTHASE ACAULIS5"/>
    <property type="match status" value="1"/>
</dbReference>
<dbReference type="SUPFAM" id="SSF53335">
    <property type="entry name" value="S-adenosyl-L-methionine-dependent methyltransferases"/>
    <property type="match status" value="1"/>
</dbReference>
<evidence type="ECO:0000313" key="2">
    <source>
        <dbReference type="EMBL" id="MBP1327225.1"/>
    </source>
</evidence>
<dbReference type="RefSeq" id="WP_209706009.1">
    <property type="nucleotide sequence ID" value="NZ_JAFIDA010000001.1"/>
</dbReference>
<reference evidence="2" key="1">
    <citation type="submission" date="2021-02" db="EMBL/GenBank/DDBJ databases">
        <title>Sequencing the genomes of 1000 actinobacteria strains.</title>
        <authorList>
            <person name="Klenk H.-P."/>
        </authorList>
    </citation>
    <scope>NUCLEOTIDE SEQUENCE</scope>
    <source>
        <strain evidence="2">DSM 22850</strain>
    </source>
</reference>
<dbReference type="InterPro" id="IPR029063">
    <property type="entry name" value="SAM-dependent_MTases_sf"/>
</dbReference>
<organism evidence="2 3">
    <name type="scientific">Leucobacter exalbidus</name>
    <dbReference type="NCBI Taxonomy" id="662960"/>
    <lineage>
        <taxon>Bacteria</taxon>
        <taxon>Bacillati</taxon>
        <taxon>Actinomycetota</taxon>
        <taxon>Actinomycetes</taxon>
        <taxon>Micrococcales</taxon>
        <taxon>Microbacteriaceae</taxon>
        <taxon>Leucobacter</taxon>
    </lineage>
</organism>